<evidence type="ECO:0000313" key="4">
    <source>
        <dbReference type="Proteomes" id="UP000639396"/>
    </source>
</evidence>
<keyword evidence="1" id="KW-0812">Transmembrane</keyword>
<name>A0A927H2Q3_9BACL</name>
<keyword evidence="1" id="KW-1133">Transmembrane helix</keyword>
<evidence type="ECO:0000313" key="3">
    <source>
        <dbReference type="EMBL" id="MBD2865517.1"/>
    </source>
</evidence>
<accession>A0A927H2Q3</accession>
<reference evidence="3" key="1">
    <citation type="submission" date="2020-09" db="EMBL/GenBank/DDBJ databases">
        <title>A novel bacterium of genus Paenibacillus, isolated from South China Sea.</title>
        <authorList>
            <person name="Huang H."/>
            <person name="Mo K."/>
            <person name="Hu Y."/>
        </authorList>
    </citation>
    <scope>NUCLEOTIDE SEQUENCE</scope>
    <source>
        <strain evidence="3">IB182363</strain>
    </source>
</reference>
<dbReference type="Proteomes" id="UP000639396">
    <property type="component" value="Unassembled WGS sequence"/>
</dbReference>
<dbReference type="InterPro" id="IPR025436">
    <property type="entry name" value="DUF4179"/>
</dbReference>
<feature type="transmembrane region" description="Helical" evidence="1">
    <location>
        <begin position="59"/>
        <end position="82"/>
    </location>
</feature>
<feature type="domain" description="DUF4179" evidence="2">
    <location>
        <begin position="54"/>
        <end position="139"/>
    </location>
</feature>
<dbReference type="RefSeq" id="WP_190931139.1">
    <property type="nucleotide sequence ID" value="NZ_JACXJA010000043.1"/>
</dbReference>
<dbReference type="AlphaFoldDB" id="A0A927H2Q3"/>
<dbReference type="EMBL" id="JACXJA010000043">
    <property type="protein sequence ID" value="MBD2865517.1"/>
    <property type="molecule type" value="Genomic_DNA"/>
</dbReference>
<keyword evidence="1" id="KW-0472">Membrane</keyword>
<dbReference type="Pfam" id="PF13786">
    <property type="entry name" value="DUF4179"/>
    <property type="match status" value="1"/>
</dbReference>
<sequence length="500" mass="55984">MKDKLDQELKSRMEGYTDQLPDVVRQRIDLTLSSLPAAGGGTARSGAAFSRTGRKAWRLAIGAAALLIVVGIVSVFAVPSLAERIRSLFARDNVDIGLLRAQEFGLVHHPKIKVKDKGYTVKVDEVVADPTRVVMALQLFGPDGRHDRDLLVFGDDNQVTIKDETGRIVGSLYDYGLTPDFYYLVAFFPEPLQTDSITLEGQLTSLGNEIQNIPVTHGDWSFRFSVDMKEAKKQTKETPFEGSYTSPDGMTIRLKRLTQMVQGVRLELETELSEEALSRSPGELWNKQMLKFHFEDAGGNEIHSVNTKKSPHRDSLMSYSQIPGNKPGLMYWSFTFKYLPPDQPYRFVFDGYSIAETDGSAVEFEPATLLDQPVTFQSFGDEIVLRKFTVESPPDTNGNVPEGALHVNGNLRNENSFNKYIVLGVDGKEYTVTERGGSSGIGSGWKDHKITLSGYRPELFYQFRMAQLQTISDKLIFKRTVVDRLYSNVDWTLAGPVLRK</sequence>
<gene>
    <name evidence="3" type="ORF">IDH45_26395</name>
</gene>
<keyword evidence="4" id="KW-1185">Reference proteome</keyword>
<protein>
    <submittedName>
        <fullName evidence="3">DUF4179 domain-containing protein</fullName>
    </submittedName>
</protein>
<evidence type="ECO:0000259" key="2">
    <source>
        <dbReference type="Pfam" id="PF13786"/>
    </source>
</evidence>
<dbReference type="Gene3D" id="2.60.40.1630">
    <property type="entry name" value="bacillus anthracis domain"/>
    <property type="match status" value="1"/>
</dbReference>
<organism evidence="3 4">
    <name type="scientific">Paenibacillus oceani</name>
    <dbReference type="NCBI Taxonomy" id="2772510"/>
    <lineage>
        <taxon>Bacteria</taxon>
        <taxon>Bacillati</taxon>
        <taxon>Bacillota</taxon>
        <taxon>Bacilli</taxon>
        <taxon>Bacillales</taxon>
        <taxon>Paenibacillaceae</taxon>
        <taxon>Paenibacillus</taxon>
    </lineage>
</organism>
<evidence type="ECO:0000256" key="1">
    <source>
        <dbReference type="SAM" id="Phobius"/>
    </source>
</evidence>
<comment type="caution">
    <text evidence="3">The sequence shown here is derived from an EMBL/GenBank/DDBJ whole genome shotgun (WGS) entry which is preliminary data.</text>
</comment>
<proteinExistence type="predicted"/>